<proteinExistence type="predicted"/>
<comment type="catalytic activity">
    <reaction evidence="8">
        <text>L-seryl-[protein] + ATP = O-phospho-L-seryl-[protein] + ADP + H(+)</text>
        <dbReference type="Rhea" id="RHEA:17989"/>
        <dbReference type="Rhea" id="RHEA-COMP:9863"/>
        <dbReference type="Rhea" id="RHEA-COMP:11604"/>
        <dbReference type="ChEBI" id="CHEBI:15378"/>
        <dbReference type="ChEBI" id="CHEBI:29999"/>
        <dbReference type="ChEBI" id="CHEBI:30616"/>
        <dbReference type="ChEBI" id="CHEBI:83421"/>
        <dbReference type="ChEBI" id="CHEBI:456216"/>
        <dbReference type="EC" id="2.7.11.1"/>
    </reaction>
</comment>
<keyword evidence="14" id="KW-1185">Reference proteome</keyword>
<comment type="catalytic activity">
    <reaction evidence="7">
        <text>L-threonyl-[protein] + ATP = O-phospho-L-threonyl-[protein] + ADP + H(+)</text>
        <dbReference type="Rhea" id="RHEA:46608"/>
        <dbReference type="Rhea" id="RHEA-COMP:11060"/>
        <dbReference type="Rhea" id="RHEA-COMP:11605"/>
        <dbReference type="ChEBI" id="CHEBI:15378"/>
        <dbReference type="ChEBI" id="CHEBI:30013"/>
        <dbReference type="ChEBI" id="CHEBI:30616"/>
        <dbReference type="ChEBI" id="CHEBI:61977"/>
        <dbReference type="ChEBI" id="CHEBI:456216"/>
        <dbReference type="EC" id="2.7.11.1"/>
    </reaction>
</comment>
<evidence type="ECO:0000259" key="12">
    <source>
        <dbReference type="PROSITE" id="PS50011"/>
    </source>
</evidence>
<dbReference type="SMART" id="SM00220">
    <property type="entry name" value="S_TKc"/>
    <property type="match status" value="1"/>
</dbReference>
<sequence>MVRIAGASLVSLTLAAATVAVTGASAKTSLYLSPAHNLAAAPIGINAEEANRILSHHISIGDALGEDNSDMWAHVLHSNKAGDVQVDQKGMVERLFDGHRDEQNRLLVLMHGSAHDDVVPNGVHATHSIEAAPSSYSFDALFDSYMTSASQALKASDSTLSHLTGSFLDGFGASIEWLTTKTNDVAATWSQQAASFKSSAFNKLEQELQSAEALLAKLKGTSSGAAAQDLSLQPLRFSGLQQVESTYGADSTEYVKAKEMVRAAVEQVTSFFQSRSQKQGRAASIAFVVTDNVEFDASHLSKRSSDLLRPFQRASAAAVRPDMLKSKPSSKPSALPKNLAGTCFTSQSSLEKATNNCSGHGKAVKTSKGGKPCYRCQCKATEERRGKKTYWAGAACEKKDVSTEFVLLGSSVLLLVLITVGSVYFLVAQGSEDLPANSALYAEVLQCWPCELVSCAIWQNSTALQVRIHKVSRSAESEKPPLTSDRAHPLRGVESSSGIVTMAHAHRPSPLRLSDTAWATNVILDQPHSADARTGGSSSSSSLDLVPAPRASDLQIVLRTRDHAAYYDAVSNELSLQKHPMRSRSPDESRASSHDDAPLVPHRGSRNVLQQFHRAEPLRNSTGESICPTCARPWPIHEENLDAHFDTDYPSTQADHESPAFIAPNYFRLLAQASTNTTNTSTTALPDSSFSPASRPPTPRNRFSSVSGTSTPQPPSSGTSSPPPEPLSQTSSAQGYYSRFFIELHQLGRGARGTVYLCQHVLNGNKLGKYAVKKIPVGDHAQSLLQSLNEVHLMESLHHENLVGYQHAWIENWKEPRRWGPEVPTLFVLMMAANGGSLADWISRRAGEGGDGGGGKMGEGEDGEDEGKGVKSSAGGGSERKKIETLKAALRQRRAARSASTTSPNPSPAPPTTTTPLTNGAAIHLLRTEEIYSLLHDIVSGLSFLHSRGILHLDIKPGNILLHWDEDSLIPRALLSDFGSSLFLHDNWTRVRSGHTGTMEYISPEAVLVNPLTGKLDELSSKSDVWSVGMILHLLVFFRLPWEGDLDDLGRLRGEIGRSIRREAGRTTFTARIARRDVRPLENPLPSPAGVRIANNLIDTSYAPANGHDQPSNSGAGIGGSSNGEREG</sequence>
<evidence type="ECO:0000256" key="4">
    <source>
        <dbReference type="ARBA" id="ARBA00022741"/>
    </source>
</evidence>
<name>R9NWL3_PSEHS</name>
<evidence type="ECO:0000256" key="1">
    <source>
        <dbReference type="ARBA" id="ARBA00012513"/>
    </source>
</evidence>
<evidence type="ECO:0000256" key="7">
    <source>
        <dbReference type="ARBA" id="ARBA00047899"/>
    </source>
</evidence>
<protein>
    <recommendedName>
        <fullName evidence="1">non-specific serine/threonine protein kinase</fullName>
        <ecNumber evidence="1">2.7.11.1</ecNumber>
    </recommendedName>
</protein>
<keyword evidence="3" id="KW-0808">Transferase</keyword>
<dbReference type="AlphaFoldDB" id="R9NWL3"/>
<evidence type="ECO:0000256" key="2">
    <source>
        <dbReference type="ARBA" id="ARBA00022527"/>
    </source>
</evidence>
<dbReference type="RefSeq" id="XP_012186595.1">
    <property type="nucleotide sequence ID" value="XM_012331205.1"/>
</dbReference>
<organism evidence="13 14">
    <name type="scientific">Pseudozyma hubeiensis (strain SY62)</name>
    <name type="common">Yeast</name>
    <dbReference type="NCBI Taxonomy" id="1305764"/>
    <lineage>
        <taxon>Eukaryota</taxon>
        <taxon>Fungi</taxon>
        <taxon>Dikarya</taxon>
        <taxon>Basidiomycota</taxon>
        <taxon>Ustilaginomycotina</taxon>
        <taxon>Ustilaginomycetes</taxon>
        <taxon>Ustilaginales</taxon>
        <taxon>Ustilaginaceae</taxon>
        <taxon>Pseudozyma</taxon>
    </lineage>
</organism>
<dbReference type="CDD" id="cd00180">
    <property type="entry name" value="PKc"/>
    <property type="match status" value="1"/>
</dbReference>
<dbReference type="InterPro" id="IPR011009">
    <property type="entry name" value="Kinase-like_dom_sf"/>
</dbReference>
<dbReference type="Pfam" id="PF00069">
    <property type="entry name" value="Pkinase"/>
    <property type="match status" value="2"/>
</dbReference>
<keyword evidence="10" id="KW-0472">Membrane</keyword>
<dbReference type="OrthoDB" id="1405469at2759"/>
<dbReference type="PROSITE" id="PS50011">
    <property type="entry name" value="PROTEIN_KINASE_DOM"/>
    <property type="match status" value="1"/>
</dbReference>
<keyword evidence="10" id="KW-1133">Transmembrane helix</keyword>
<feature type="compositionally biased region" description="Basic and acidic residues" evidence="9">
    <location>
        <begin position="584"/>
        <end position="597"/>
    </location>
</feature>
<feature type="region of interest" description="Disordered" evidence="9">
    <location>
        <begin position="678"/>
        <end position="731"/>
    </location>
</feature>
<evidence type="ECO:0000256" key="5">
    <source>
        <dbReference type="ARBA" id="ARBA00022777"/>
    </source>
</evidence>
<evidence type="ECO:0000256" key="9">
    <source>
        <dbReference type="SAM" id="MobiDB-lite"/>
    </source>
</evidence>
<feature type="transmembrane region" description="Helical" evidence="10">
    <location>
        <begin position="405"/>
        <end position="427"/>
    </location>
</feature>
<dbReference type="GO" id="GO:0005524">
    <property type="term" value="F:ATP binding"/>
    <property type="evidence" value="ECO:0007669"/>
    <property type="project" value="UniProtKB-KW"/>
</dbReference>
<reference evidence="14" key="1">
    <citation type="journal article" date="2013" name="Genome Announc.">
        <title>Draft genome sequence of the basidiomycetous yeast-like fungus Pseudozyma hubeiensis SY62, which produces an abundant amount of the biosurfactant mannosylerythritol lipids.</title>
        <authorList>
            <person name="Konishi M."/>
            <person name="Hatada Y."/>
            <person name="Horiuchi J."/>
        </authorList>
    </citation>
    <scope>NUCLEOTIDE SEQUENCE [LARGE SCALE GENOMIC DNA]</scope>
    <source>
        <strain evidence="14">SY62</strain>
    </source>
</reference>
<dbReference type="EMBL" id="DF238771">
    <property type="protein sequence ID" value="GAC93008.1"/>
    <property type="molecule type" value="Genomic_DNA"/>
</dbReference>
<dbReference type="GO" id="GO:0005783">
    <property type="term" value="C:endoplasmic reticulum"/>
    <property type="evidence" value="ECO:0007669"/>
    <property type="project" value="TreeGrafter"/>
</dbReference>
<dbReference type="InterPro" id="IPR000719">
    <property type="entry name" value="Prot_kinase_dom"/>
</dbReference>
<keyword evidence="6" id="KW-0067">ATP-binding</keyword>
<evidence type="ECO:0000256" key="6">
    <source>
        <dbReference type="ARBA" id="ARBA00022840"/>
    </source>
</evidence>
<accession>R9NWL3</accession>
<evidence type="ECO:0000256" key="10">
    <source>
        <dbReference type="SAM" id="Phobius"/>
    </source>
</evidence>
<keyword evidence="2" id="KW-0723">Serine/threonine-protein kinase</keyword>
<dbReference type="GeneID" id="24105874"/>
<dbReference type="Pfam" id="PF12955">
    <property type="entry name" value="Vps3844_C"/>
    <property type="match status" value="1"/>
</dbReference>
<dbReference type="STRING" id="1305764.R9NWL3"/>
<dbReference type="HOGENOM" id="CLU_279410_0_0_1"/>
<dbReference type="FunFam" id="3.30.200.20:FF:000306">
    <property type="entry name" value="IKS protein kinase"/>
    <property type="match status" value="1"/>
</dbReference>
<dbReference type="SUPFAM" id="SSF56112">
    <property type="entry name" value="Protein kinase-like (PK-like)"/>
    <property type="match status" value="1"/>
</dbReference>
<feature type="region of interest" description="Disordered" evidence="9">
    <location>
        <begin position="1102"/>
        <end position="1128"/>
    </location>
</feature>
<dbReference type="PROSITE" id="PS00108">
    <property type="entry name" value="PROTEIN_KINASE_ST"/>
    <property type="match status" value="1"/>
</dbReference>
<dbReference type="InterPro" id="IPR053065">
    <property type="entry name" value="Archenteron_Induction-Rel"/>
</dbReference>
<dbReference type="InterPro" id="IPR008271">
    <property type="entry name" value="Ser/Thr_kinase_AS"/>
</dbReference>
<feature type="region of interest" description="Disordered" evidence="9">
    <location>
        <begin position="843"/>
        <end position="918"/>
    </location>
</feature>
<dbReference type="PANTHER" id="PTHR36853">
    <property type="entry name" value="EXPRESSED PROTEIN"/>
    <property type="match status" value="1"/>
</dbReference>
<dbReference type="Proteomes" id="UP000014071">
    <property type="component" value="Unassembled WGS sequence"/>
</dbReference>
<dbReference type="Gene3D" id="1.10.510.10">
    <property type="entry name" value="Transferase(Phosphotransferase) domain 1"/>
    <property type="match status" value="1"/>
</dbReference>
<feature type="region of interest" description="Disordered" evidence="9">
    <location>
        <begin position="577"/>
        <end position="602"/>
    </location>
</feature>
<keyword evidence="4" id="KW-0547">Nucleotide-binding</keyword>
<dbReference type="GO" id="GO:0004674">
    <property type="term" value="F:protein serine/threonine kinase activity"/>
    <property type="evidence" value="ECO:0007669"/>
    <property type="project" value="UniProtKB-KW"/>
</dbReference>
<feature type="signal peptide" evidence="11">
    <location>
        <begin position="1"/>
        <end position="26"/>
    </location>
</feature>
<keyword evidence="5 13" id="KW-0418">Kinase</keyword>
<gene>
    <name evidence="13" type="ORF">PHSY_000569</name>
</gene>
<feature type="compositionally biased region" description="Low complexity" evidence="9">
    <location>
        <begin position="704"/>
        <end position="720"/>
    </location>
</feature>
<dbReference type="Gene3D" id="3.30.200.20">
    <property type="entry name" value="Phosphorylase Kinase, domain 1"/>
    <property type="match status" value="1"/>
</dbReference>
<keyword evidence="10" id="KW-0812">Transmembrane</keyword>
<dbReference type="InterPro" id="IPR024382">
    <property type="entry name" value="Vps3844_C"/>
</dbReference>
<feature type="domain" description="Protein kinase" evidence="12">
    <location>
        <begin position="741"/>
        <end position="1128"/>
    </location>
</feature>
<feature type="chain" id="PRO_5004487180" description="non-specific serine/threonine protein kinase" evidence="11">
    <location>
        <begin position="27"/>
        <end position="1128"/>
    </location>
</feature>
<evidence type="ECO:0000313" key="14">
    <source>
        <dbReference type="Proteomes" id="UP000014071"/>
    </source>
</evidence>
<evidence type="ECO:0000313" key="13">
    <source>
        <dbReference type="EMBL" id="GAC93008.1"/>
    </source>
</evidence>
<evidence type="ECO:0000256" key="8">
    <source>
        <dbReference type="ARBA" id="ARBA00048679"/>
    </source>
</evidence>
<dbReference type="EC" id="2.7.11.1" evidence="1"/>
<evidence type="ECO:0000256" key="3">
    <source>
        <dbReference type="ARBA" id="ARBA00022679"/>
    </source>
</evidence>
<dbReference type="eggNOG" id="KOG0032">
    <property type="taxonomic scope" value="Eukaryota"/>
</dbReference>
<keyword evidence="11" id="KW-0732">Signal</keyword>
<evidence type="ECO:0000256" key="11">
    <source>
        <dbReference type="SAM" id="SignalP"/>
    </source>
</evidence>
<dbReference type="PANTHER" id="PTHR36853:SF1">
    <property type="entry name" value="DUF3844 DOMAIN-CONTAINING PROTEIN"/>
    <property type="match status" value="1"/>
</dbReference>